<dbReference type="WBParaSite" id="TMUE_1000003993.2">
    <property type="protein sequence ID" value="TMUE_1000003993.2"/>
    <property type="gene ID" value="WBGene00302508"/>
</dbReference>
<feature type="compositionally biased region" description="Pro residues" evidence="1">
    <location>
        <begin position="85"/>
        <end position="100"/>
    </location>
</feature>
<keyword evidence="4" id="KW-1185">Reference proteome</keyword>
<dbReference type="WBParaSite" id="TMUE_1000003993.1">
    <property type="protein sequence ID" value="TMUE_1000003993.1"/>
    <property type="gene ID" value="WBGene00302508"/>
</dbReference>
<evidence type="ECO:0000256" key="2">
    <source>
        <dbReference type="SAM" id="Phobius"/>
    </source>
</evidence>
<accession>A0A5S6Q9X4</accession>
<keyword evidence="2" id="KW-0472">Membrane</keyword>
<evidence type="ECO:0000313" key="6">
    <source>
        <dbReference type="WBParaSite" id="TMUE_1000003993.2"/>
    </source>
</evidence>
<feature type="transmembrane region" description="Helical" evidence="2">
    <location>
        <begin position="38"/>
        <end position="58"/>
    </location>
</feature>
<reference evidence="4" key="1">
    <citation type="submission" date="2014-03" db="EMBL/GenBank/DDBJ databases">
        <title>The whipworm genome and dual-species transcriptomics of an intimate host-pathogen interaction.</title>
        <authorList>
            <person name="Foth B.J."/>
            <person name="Tsai I.J."/>
            <person name="Reid A.J."/>
            <person name="Bancroft A.J."/>
            <person name="Nichol S."/>
            <person name="Tracey A."/>
            <person name="Holroyd N."/>
            <person name="Cotton J.A."/>
            <person name="Stanley E.J."/>
            <person name="Zarowiecki M."/>
            <person name="Liu J.Z."/>
            <person name="Huckvale T."/>
            <person name="Cooper P.J."/>
            <person name="Grencis R.K."/>
            <person name="Berriman M."/>
        </authorList>
    </citation>
    <scope>NUCLEOTIDE SEQUENCE [LARGE SCALE GENOMIC DNA]</scope>
    <source>
        <strain evidence="4">Edinburgh</strain>
    </source>
</reference>
<protein>
    <submittedName>
        <fullName evidence="5 6">Uncharacterized protein</fullName>
    </submittedName>
</protein>
<feature type="signal peptide" evidence="3">
    <location>
        <begin position="1"/>
        <end position="22"/>
    </location>
</feature>
<name>A0A5S6Q9X4_TRIMR</name>
<keyword evidence="2" id="KW-1133">Transmembrane helix</keyword>
<feature type="compositionally biased region" description="Low complexity" evidence="1">
    <location>
        <begin position="118"/>
        <end position="127"/>
    </location>
</feature>
<dbReference type="Proteomes" id="UP000046395">
    <property type="component" value="Unassembled WGS sequence"/>
</dbReference>
<keyword evidence="2" id="KW-0812">Transmembrane</keyword>
<feature type="chain" id="PRO_5044624268" evidence="3">
    <location>
        <begin position="23"/>
        <end position="127"/>
    </location>
</feature>
<reference evidence="5" key="2">
    <citation type="submission" date="2019-12" db="UniProtKB">
        <authorList>
            <consortium name="WormBaseParasite"/>
        </authorList>
    </citation>
    <scope>IDENTIFICATION</scope>
</reference>
<proteinExistence type="predicted"/>
<evidence type="ECO:0000313" key="4">
    <source>
        <dbReference type="Proteomes" id="UP000046395"/>
    </source>
</evidence>
<sequence>MSRGYISQGLLIILLMEVATYGAVISSPKKMDETYNAFKIGGLCLGIASLVITPLCAFKHRKKRKHHSHSGQSISPDFLRKVVIGPPPPIPEDFPSPPPVRIYHKCPSPIDTLEKNDPLSLSLPDDD</sequence>
<organism evidence="4 5">
    <name type="scientific">Trichuris muris</name>
    <name type="common">Mouse whipworm</name>
    <dbReference type="NCBI Taxonomy" id="70415"/>
    <lineage>
        <taxon>Eukaryota</taxon>
        <taxon>Metazoa</taxon>
        <taxon>Ecdysozoa</taxon>
        <taxon>Nematoda</taxon>
        <taxon>Enoplea</taxon>
        <taxon>Dorylaimia</taxon>
        <taxon>Trichinellida</taxon>
        <taxon>Trichuridae</taxon>
        <taxon>Trichuris</taxon>
    </lineage>
</organism>
<evidence type="ECO:0000256" key="1">
    <source>
        <dbReference type="SAM" id="MobiDB-lite"/>
    </source>
</evidence>
<evidence type="ECO:0000313" key="5">
    <source>
        <dbReference type="WBParaSite" id="TMUE_1000003993.1"/>
    </source>
</evidence>
<dbReference type="AlphaFoldDB" id="A0A5S6Q9X4"/>
<feature type="region of interest" description="Disordered" evidence="1">
    <location>
        <begin position="63"/>
        <end position="127"/>
    </location>
</feature>
<keyword evidence="3" id="KW-0732">Signal</keyword>
<evidence type="ECO:0000256" key="3">
    <source>
        <dbReference type="SAM" id="SignalP"/>
    </source>
</evidence>